<comment type="caution">
    <text evidence="1">The sequence shown here is derived from an EMBL/GenBank/DDBJ whole genome shotgun (WGS) entry which is preliminary data.</text>
</comment>
<evidence type="ECO:0000313" key="1">
    <source>
        <dbReference type="EMBL" id="KUG19920.1"/>
    </source>
</evidence>
<sequence length="97" mass="11373">MIREKELEISVKIEKVRSESDAMIERARIEAAEIINRFNAEGNEAAEEYYNRELEAIRNEIAHQNELNKDKEVSVREKWEKNLPDAIDRIVKVVTFG</sequence>
<proteinExistence type="predicted"/>
<protein>
    <submittedName>
        <fullName evidence="1">Uncharacterized protein</fullName>
    </submittedName>
</protein>
<reference evidence="1" key="1">
    <citation type="journal article" date="2015" name="Proc. Natl. Acad. Sci. U.S.A.">
        <title>Networks of energetic and metabolic interactions define dynamics in microbial communities.</title>
        <authorList>
            <person name="Embree M."/>
            <person name="Liu J.K."/>
            <person name="Al-Bassam M.M."/>
            <person name="Zengler K."/>
        </authorList>
    </citation>
    <scope>NUCLEOTIDE SEQUENCE</scope>
</reference>
<gene>
    <name evidence="1" type="ORF">ASZ90_010345</name>
</gene>
<name>A0A0W8FG91_9ZZZZ</name>
<organism evidence="1">
    <name type="scientific">hydrocarbon metagenome</name>
    <dbReference type="NCBI Taxonomy" id="938273"/>
    <lineage>
        <taxon>unclassified sequences</taxon>
        <taxon>metagenomes</taxon>
        <taxon>ecological metagenomes</taxon>
    </lineage>
</organism>
<dbReference type="AlphaFoldDB" id="A0A0W8FG91"/>
<accession>A0A0W8FG91</accession>
<dbReference type="EMBL" id="LNQE01001244">
    <property type="protein sequence ID" value="KUG19920.1"/>
    <property type="molecule type" value="Genomic_DNA"/>
</dbReference>
<dbReference type="Gene3D" id="1.20.5.2950">
    <property type="match status" value="1"/>
</dbReference>